<gene>
    <name evidence="1" type="ORF">BEU03_00580</name>
</gene>
<name>A0A1J5SRT7_9ARCH</name>
<sequence length="76" mass="8430">MAEKVEKTGVTKEAGYLYYLGKDGHVWRTKMARGGKKTGGGPEKVADAGVTREDKFLYYIDKDGDVARSEMARGRK</sequence>
<protein>
    <submittedName>
        <fullName evidence="1">Uncharacterized protein</fullName>
    </submittedName>
</protein>
<dbReference type="Proteomes" id="UP000183403">
    <property type="component" value="Unassembled WGS sequence"/>
</dbReference>
<evidence type="ECO:0000313" key="2">
    <source>
        <dbReference type="Proteomes" id="UP000183403"/>
    </source>
</evidence>
<accession>A0A1J5SRT7</accession>
<comment type="caution">
    <text evidence="1">The sequence shown here is derived from an EMBL/GenBank/DDBJ whole genome shotgun (WGS) entry which is preliminary data.</text>
</comment>
<proteinExistence type="predicted"/>
<dbReference type="AlphaFoldDB" id="A0A1J5SRT7"/>
<evidence type="ECO:0000313" key="1">
    <source>
        <dbReference type="EMBL" id="OIR11226.1"/>
    </source>
</evidence>
<reference evidence="1 2" key="1">
    <citation type="submission" date="2016-08" db="EMBL/GenBank/DDBJ databases">
        <title>New Insights into Marine Group III Euryarchaeota, from dark to light.</title>
        <authorList>
            <person name="Haro-Moreno J.M."/>
            <person name="Rodriguez-Valera F."/>
            <person name="Lopez-Garcia P."/>
            <person name="Moreira D."/>
            <person name="Martin-Cuadrado A.B."/>
        </authorList>
    </citation>
    <scope>NUCLEOTIDE SEQUENCE [LARGE SCALE GENOMIC DNA]</scope>
    <source>
        <strain evidence="1">CG-Epi6</strain>
    </source>
</reference>
<dbReference type="EMBL" id="MIYV01000020">
    <property type="protein sequence ID" value="OIR11226.1"/>
    <property type="molecule type" value="Genomic_DNA"/>
</dbReference>
<organism evidence="1 2">
    <name type="scientific">Marine Group III euryarchaeote CG-Epi6</name>
    <dbReference type="NCBI Taxonomy" id="1889000"/>
    <lineage>
        <taxon>Archaea</taxon>
        <taxon>Methanobacteriati</taxon>
        <taxon>Thermoplasmatota</taxon>
        <taxon>Thermoplasmata</taxon>
        <taxon>Candidatus Thermoprofundales</taxon>
    </lineage>
</organism>